<evidence type="ECO:0000256" key="4">
    <source>
        <dbReference type="ARBA" id="ARBA00022793"/>
    </source>
</evidence>
<comment type="cofactor">
    <cofactor evidence="12">
        <name>pyruvate</name>
        <dbReference type="ChEBI" id="CHEBI:15361"/>
    </cofactor>
    <text evidence="12">Binds 1 pyruvoyl group covalently per subunit.</text>
</comment>
<evidence type="ECO:0000256" key="3">
    <source>
        <dbReference type="ARBA" id="ARBA00022692"/>
    </source>
</evidence>
<feature type="topological domain" description="Mitochondrial intermembrane" evidence="12">
    <location>
        <begin position="60"/>
        <end position="438"/>
    </location>
</feature>
<name>W4GPZ7_APHAT</name>
<dbReference type="Pfam" id="PF02666">
    <property type="entry name" value="PS_Dcarbxylase"/>
    <property type="match status" value="1"/>
</dbReference>
<keyword evidence="12" id="KW-0865">Zymogen</keyword>
<evidence type="ECO:0000256" key="7">
    <source>
        <dbReference type="ARBA" id="ARBA00023136"/>
    </source>
</evidence>
<organism evidence="13">
    <name type="scientific">Aphanomyces astaci</name>
    <name type="common">Crayfish plague agent</name>
    <dbReference type="NCBI Taxonomy" id="112090"/>
    <lineage>
        <taxon>Eukaryota</taxon>
        <taxon>Sar</taxon>
        <taxon>Stramenopiles</taxon>
        <taxon>Oomycota</taxon>
        <taxon>Saprolegniomycetes</taxon>
        <taxon>Saprolegniales</taxon>
        <taxon>Verrucalvaceae</taxon>
        <taxon>Aphanomyces</taxon>
    </lineage>
</organism>
<evidence type="ECO:0000256" key="1">
    <source>
        <dbReference type="ARBA" id="ARBA00005189"/>
    </source>
</evidence>
<protein>
    <recommendedName>
        <fullName evidence="12">Phosphatidylserine decarboxylase proenzyme, mitochondrial</fullName>
        <ecNumber evidence="12">4.1.1.65</ecNumber>
    </recommendedName>
    <component>
        <recommendedName>
            <fullName evidence="12">Phosphatidylserine decarboxylase beta chain</fullName>
        </recommendedName>
    </component>
    <component>
        <recommendedName>
            <fullName evidence="12">Phosphatidylserine decarboxylase alpha chain</fullName>
        </recommendedName>
    </component>
</protein>
<dbReference type="PANTHER" id="PTHR10067">
    <property type="entry name" value="PHOSPHATIDYLSERINE DECARBOXYLASE"/>
    <property type="match status" value="1"/>
</dbReference>
<evidence type="ECO:0000256" key="12">
    <source>
        <dbReference type="HAMAP-Rule" id="MF_03208"/>
    </source>
</evidence>
<dbReference type="HAMAP" id="MF_03208">
    <property type="entry name" value="PS_decarb_PSD_B_type1_euk"/>
    <property type="match status" value="1"/>
</dbReference>
<comment type="catalytic activity">
    <reaction evidence="12">
        <text>a 1,2-diacyl-sn-glycero-3-phospho-L-serine + H(+) = a 1,2-diacyl-sn-glycero-3-phosphoethanolamine + CO2</text>
        <dbReference type="Rhea" id="RHEA:20828"/>
        <dbReference type="ChEBI" id="CHEBI:15378"/>
        <dbReference type="ChEBI" id="CHEBI:16526"/>
        <dbReference type="ChEBI" id="CHEBI:57262"/>
        <dbReference type="ChEBI" id="CHEBI:64612"/>
        <dbReference type="EC" id="4.1.1.65"/>
    </reaction>
</comment>
<comment type="PTM">
    <text evidence="12">Is synthesized initially as an inactive proenzyme. Formation of the active enzyme involves a self-maturation process in which the active site pyruvoyl group is generated from an internal serine residue via an autocatalytic post-translational modification. Two non-identical subunits are generated from the proenzyme in this reaction, and the pyruvate is formed at the N-terminus of the alpha chain, which is derived from the carboxyl end of the proenzyme. The autoendoproteolytic cleavage occurs by a canonical serine protease mechanism, in which the side chain hydroxyl group of the serine supplies its oxygen atom to form the C-terminus of the beta chain, while the remainder of the serine residue undergoes an oxidative deamination to produce ammonia and the pyruvoyl prosthetic group on the alpha chain. During this reaction, the Ser that is part of the protease active site of the proenzyme becomes the pyruvoyl prosthetic group, which constitutes an essential element of the active site of the mature decarboxylase.</text>
</comment>
<dbReference type="InterPro" id="IPR003817">
    <property type="entry name" value="PS_Dcarbxylase"/>
</dbReference>
<keyword evidence="7 12" id="KW-0472">Membrane</keyword>
<sequence length="438" mass="49340">MVMMLRPAGRLLKPLGLRFRSSYAAKKGLAPKNELAPKKKPTAPWLGLAVGSALGTYGGYEVWKTWSDEKNPAHVYDRLPGGKTAEEAKMASEAQMFLLHLVSYRAISRAWGAVNDIELPVWMREPIYNAWTRAFDCKLDEMKYPLEHYKNLGEFFSRPLKDGIRPVNWDPRCVSSPVDGTMASFGVVDFTDDIPVMEQIKGVRYRMDDFLGDVPAFFDKPTKAGNKLFHCVIYLAPGDYHRIHSPIDWSMGERRHFPGDLFPVNSRAVHFVPSLFTWNERVALLGRWKHGFFSMSLVGATNVGSMTLDVEPDFATNKWADFYLTKPWGTCDTKKYERQELVTRGDQVAQFKLGSTVVLVFEAPDDFEFTAKSGDKVRYGASIGHFQQSMDGDVAASTFPSTSDMIRLASQANDQQTKASYLSEISQSIGQMFFGRAK</sequence>
<keyword evidence="10 12" id="KW-1208">Phospholipid metabolism</keyword>
<keyword evidence="12" id="KW-0496">Mitochondrion</keyword>
<feature type="active site" description="Charge relay system; for autoendoproteolytic cleavage activity" evidence="12">
    <location>
        <position position="244"/>
    </location>
</feature>
<keyword evidence="11 12" id="KW-0670">Pyruvate</keyword>
<dbReference type="GO" id="GO:0006646">
    <property type="term" value="P:phosphatidylethanolamine biosynthetic process"/>
    <property type="evidence" value="ECO:0007669"/>
    <property type="project" value="UniProtKB-UniRule"/>
</dbReference>
<evidence type="ECO:0000256" key="6">
    <source>
        <dbReference type="ARBA" id="ARBA00023098"/>
    </source>
</evidence>
<dbReference type="EC" id="4.1.1.65" evidence="12"/>
<comment type="subcellular location">
    <molecule>Phosphatidylserine decarboxylase alpha chain</molecule>
    <subcellularLocation>
        <location evidence="12">Mitochondrion inner membrane</location>
        <topology evidence="12">Peripheral membrane protein</topology>
        <orientation evidence="12">Intermembrane side</orientation>
    </subcellularLocation>
    <text evidence="12">Anchored to the mitochondrial inner membrane through its interaction with the integral membrane beta chain.</text>
</comment>
<feature type="active site" description="Charge relay system; for autoendoproteolytic cleavage activity" evidence="12">
    <location>
        <position position="179"/>
    </location>
</feature>
<dbReference type="GO" id="GO:0004609">
    <property type="term" value="F:phosphatidylserine decarboxylase activity"/>
    <property type="evidence" value="ECO:0007669"/>
    <property type="project" value="UniProtKB-UniRule"/>
</dbReference>
<dbReference type="GO" id="GO:0016540">
    <property type="term" value="P:protein autoprocessing"/>
    <property type="evidence" value="ECO:0007669"/>
    <property type="project" value="UniProtKB-UniRule"/>
</dbReference>
<comment type="subunit">
    <text evidence="12">Heterodimer of a large membrane-associated beta subunit and a small pyruvoyl-containing alpha subunit.</text>
</comment>
<evidence type="ECO:0000256" key="5">
    <source>
        <dbReference type="ARBA" id="ARBA00022989"/>
    </source>
</evidence>
<proteinExistence type="inferred from homology"/>
<feature type="chain" id="PRO_5023319407" description="Phosphatidylserine decarboxylase alpha chain" evidence="12">
    <location>
        <begin position="355"/>
        <end position="438"/>
    </location>
</feature>
<comment type="pathway">
    <text evidence="1">Lipid metabolism.</text>
</comment>
<comment type="similarity">
    <text evidence="12">Belongs to the phosphatidylserine decarboxylase family. PSD-B subfamily. Eukaryotic type I sub-subfamily.</text>
</comment>
<evidence type="ECO:0000313" key="13">
    <source>
        <dbReference type="EMBL" id="ETV81406.1"/>
    </source>
</evidence>
<keyword evidence="4 12" id="KW-0210">Decarboxylase</keyword>
<dbReference type="InterPro" id="IPR033177">
    <property type="entry name" value="PSD-B"/>
</dbReference>
<dbReference type="PANTHER" id="PTHR10067:SF6">
    <property type="entry name" value="PHOSPHATIDYLSERINE DECARBOXYLASE PROENZYME, MITOCHONDRIAL"/>
    <property type="match status" value="1"/>
</dbReference>
<dbReference type="InterPro" id="IPR033661">
    <property type="entry name" value="PSD_type1_euk"/>
</dbReference>
<evidence type="ECO:0000256" key="9">
    <source>
        <dbReference type="ARBA" id="ARBA00023239"/>
    </source>
</evidence>
<comment type="pathway">
    <text evidence="12">Phospholipid metabolism; phosphatidylethanolamine biosynthesis; phosphatidylethanolamine from CDP-diacylglycerol: step 2/2.</text>
</comment>
<gene>
    <name evidence="13" type="ORF">H257_05938</name>
</gene>
<feature type="site" description="Cleavage (non-hydrolytic); by autocatalysis" evidence="12">
    <location>
        <begin position="354"/>
        <end position="355"/>
    </location>
</feature>
<feature type="modified residue" description="Pyruvic acid (Ser); by autocatalysis" evidence="12">
    <location>
        <position position="355"/>
    </location>
</feature>
<dbReference type="AlphaFoldDB" id="W4GPZ7"/>
<feature type="topological domain" description="Mitochondrial matrix" evidence="12">
    <location>
        <begin position="1"/>
        <end position="40"/>
    </location>
</feature>
<dbReference type="EMBL" id="KI913124">
    <property type="protein sequence ID" value="ETV81406.1"/>
    <property type="molecule type" value="Genomic_DNA"/>
</dbReference>
<dbReference type="GO" id="GO:0005743">
    <property type="term" value="C:mitochondrial inner membrane"/>
    <property type="evidence" value="ECO:0007669"/>
    <property type="project" value="UniProtKB-SubCell"/>
</dbReference>
<keyword evidence="8 12" id="KW-0594">Phospholipid biosynthesis</keyword>
<evidence type="ECO:0000256" key="2">
    <source>
        <dbReference type="ARBA" id="ARBA00022516"/>
    </source>
</evidence>
<keyword evidence="12" id="KW-0999">Mitochondrion inner membrane</keyword>
<dbReference type="VEuPathDB" id="FungiDB:H257_05938"/>
<evidence type="ECO:0000256" key="10">
    <source>
        <dbReference type="ARBA" id="ARBA00023264"/>
    </source>
</evidence>
<feature type="active site" description="Schiff-base intermediate with substrate; via pyruvic acid; for decarboxylase activity" evidence="12">
    <location>
        <position position="355"/>
    </location>
</feature>
<keyword evidence="5 12" id="KW-1133">Transmembrane helix</keyword>
<accession>W4GPZ7</accession>
<comment type="subcellular location">
    <molecule>Phosphatidylserine decarboxylase beta chain</molecule>
    <subcellularLocation>
        <location evidence="12">Mitochondrion inner membrane</location>
        <topology evidence="12">Single-pass membrane protein</topology>
        <orientation evidence="12">Intermembrane side</orientation>
    </subcellularLocation>
</comment>
<keyword evidence="3 12" id="KW-0812">Transmembrane</keyword>
<reference evidence="13" key="1">
    <citation type="submission" date="2013-12" db="EMBL/GenBank/DDBJ databases">
        <title>The Genome Sequence of Aphanomyces astaci APO3.</title>
        <authorList>
            <consortium name="The Broad Institute Genomics Platform"/>
            <person name="Russ C."/>
            <person name="Tyler B."/>
            <person name="van West P."/>
            <person name="Dieguez-Uribeondo J."/>
            <person name="Young S.K."/>
            <person name="Zeng Q."/>
            <person name="Gargeya S."/>
            <person name="Fitzgerald M."/>
            <person name="Abouelleil A."/>
            <person name="Alvarado L."/>
            <person name="Chapman S.B."/>
            <person name="Gainer-Dewar J."/>
            <person name="Goldberg J."/>
            <person name="Griggs A."/>
            <person name="Gujja S."/>
            <person name="Hansen M."/>
            <person name="Howarth C."/>
            <person name="Imamovic A."/>
            <person name="Ireland A."/>
            <person name="Larimer J."/>
            <person name="McCowan C."/>
            <person name="Murphy C."/>
            <person name="Pearson M."/>
            <person name="Poon T.W."/>
            <person name="Priest M."/>
            <person name="Roberts A."/>
            <person name="Saif S."/>
            <person name="Shea T."/>
            <person name="Sykes S."/>
            <person name="Wortman J."/>
            <person name="Nusbaum C."/>
            <person name="Birren B."/>
        </authorList>
    </citation>
    <scope>NUCLEOTIDE SEQUENCE [LARGE SCALE GENOMIC DNA]</scope>
    <source>
        <strain evidence="13">APO3</strain>
    </source>
</reference>
<dbReference type="NCBIfam" id="TIGR00163">
    <property type="entry name" value="PS_decarb"/>
    <property type="match status" value="1"/>
</dbReference>
<feature type="chain" id="PRO_5023319408" description="Phosphatidylserine decarboxylase beta chain" evidence="12">
    <location>
        <begin position="1"/>
        <end position="354"/>
    </location>
</feature>
<dbReference type="OrthoDB" id="4330at2759"/>
<dbReference type="STRING" id="112090.W4GPZ7"/>
<dbReference type="GeneID" id="20807934"/>
<dbReference type="RefSeq" id="XP_009829264.1">
    <property type="nucleotide sequence ID" value="XM_009830962.1"/>
</dbReference>
<keyword evidence="9 12" id="KW-0456">Lyase</keyword>
<comment type="function">
    <text evidence="12">Catalyzes the formation of phosphatidylethanolamine (PtdEtn) from phosphatidylserine (PtdSer). Plays a central role in phospholipid metabolism and in the interorganelle trafficking of phosphatidylserine.</text>
</comment>
<feature type="active site" description="Charge relay system; for autoendoproteolytic cleavage activity" evidence="12">
    <location>
        <position position="355"/>
    </location>
</feature>
<evidence type="ECO:0000256" key="8">
    <source>
        <dbReference type="ARBA" id="ARBA00023209"/>
    </source>
</evidence>
<evidence type="ECO:0000256" key="11">
    <source>
        <dbReference type="ARBA" id="ARBA00023317"/>
    </source>
</evidence>
<keyword evidence="6 12" id="KW-0443">Lipid metabolism</keyword>
<keyword evidence="2 12" id="KW-0444">Lipid biosynthesis</keyword>
<dbReference type="UniPathway" id="UPA00558">
    <property type="reaction ID" value="UER00616"/>
</dbReference>